<comment type="caution">
    <text evidence="2">The sequence shown here is derived from an EMBL/GenBank/DDBJ whole genome shotgun (WGS) entry which is preliminary data.</text>
</comment>
<dbReference type="PANTHER" id="PTHR31449">
    <property type="entry name" value="UPF0598 PROTEIN C8ORF82"/>
    <property type="match status" value="1"/>
</dbReference>
<dbReference type="InterPro" id="IPR028108">
    <property type="entry name" value="DUF4505"/>
</dbReference>
<gene>
    <name evidence="2" type="ORF">ACEWY4_026472</name>
</gene>
<name>A0ABD1IUZ1_9TELE</name>
<dbReference type="PANTHER" id="PTHR31449:SF3">
    <property type="entry name" value="UPF0598 PROTEIN C8ORF82"/>
    <property type="match status" value="1"/>
</dbReference>
<evidence type="ECO:0000313" key="3">
    <source>
        <dbReference type="Proteomes" id="UP001591681"/>
    </source>
</evidence>
<organism evidence="2 3">
    <name type="scientific">Coilia grayii</name>
    <name type="common">Gray's grenadier anchovy</name>
    <dbReference type="NCBI Taxonomy" id="363190"/>
    <lineage>
        <taxon>Eukaryota</taxon>
        <taxon>Metazoa</taxon>
        <taxon>Chordata</taxon>
        <taxon>Craniata</taxon>
        <taxon>Vertebrata</taxon>
        <taxon>Euteleostomi</taxon>
        <taxon>Actinopterygii</taxon>
        <taxon>Neopterygii</taxon>
        <taxon>Teleostei</taxon>
        <taxon>Clupei</taxon>
        <taxon>Clupeiformes</taxon>
        <taxon>Clupeoidei</taxon>
        <taxon>Engraulidae</taxon>
        <taxon>Coilinae</taxon>
        <taxon>Coilia</taxon>
    </lineage>
</organism>
<protein>
    <submittedName>
        <fullName evidence="2">Uncharacterized protein</fullName>
    </submittedName>
</protein>
<accession>A0ABD1IUZ1</accession>
<evidence type="ECO:0000256" key="1">
    <source>
        <dbReference type="ARBA" id="ARBA00006322"/>
    </source>
</evidence>
<dbReference type="Pfam" id="PF14956">
    <property type="entry name" value="DUF4505"/>
    <property type="match status" value="1"/>
</dbReference>
<dbReference type="AlphaFoldDB" id="A0ABD1IUZ1"/>
<evidence type="ECO:0000313" key="2">
    <source>
        <dbReference type="EMBL" id="KAL2078787.1"/>
    </source>
</evidence>
<sequence length="228" mass="25663">MSCKLVLHFGLSRVKPRGCWLPQQVSMCTSAHGAYIQGQSPEPRVREYFYYVDHQGQLFLDDTKIKNFVTCFKDQQFLVFFFSRVRRNLIGRYEQHFPYVSLCGRERNFLRCDDQPIVFTQLLPSPPETGALLSYCGGGSGLAVRFRPEALYMRPSSGRLYHPAPGRAGGVGLLRSALAFQLSAGFLHAPDGRPTHFLWEGHQHALTNELEELLATDHDPAEGAGTET</sequence>
<dbReference type="EMBL" id="JBHFQA010000023">
    <property type="protein sequence ID" value="KAL2078787.1"/>
    <property type="molecule type" value="Genomic_DNA"/>
</dbReference>
<keyword evidence="3" id="KW-1185">Reference proteome</keyword>
<comment type="similarity">
    <text evidence="1">Belongs to the UPF0598 family.</text>
</comment>
<reference evidence="2 3" key="1">
    <citation type="submission" date="2024-09" db="EMBL/GenBank/DDBJ databases">
        <title>A chromosome-level genome assembly of Gray's grenadier anchovy, Coilia grayii.</title>
        <authorList>
            <person name="Fu Z."/>
        </authorList>
    </citation>
    <scope>NUCLEOTIDE SEQUENCE [LARGE SCALE GENOMIC DNA]</scope>
    <source>
        <strain evidence="2">G4</strain>
        <tissue evidence="2">Muscle</tissue>
    </source>
</reference>
<proteinExistence type="inferred from homology"/>
<dbReference type="Proteomes" id="UP001591681">
    <property type="component" value="Unassembled WGS sequence"/>
</dbReference>